<reference evidence="10" key="2">
    <citation type="submission" date="2021-04" db="EMBL/GenBank/DDBJ databases">
        <authorList>
            <person name="Podell S."/>
        </authorList>
    </citation>
    <scope>NUCLEOTIDE SEQUENCE</scope>
    <source>
        <strain evidence="10">Hildebrandi</strain>
    </source>
</reference>
<feature type="transmembrane region" description="Helical" evidence="7">
    <location>
        <begin position="477"/>
        <end position="496"/>
    </location>
</feature>
<evidence type="ECO:0000256" key="4">
    <source>
        <dbReference type="ARBA" id="ARBA00023136"/>
    </source>
</evidence>
<sequence length="615" mass="68430">MYAVSTWTDVNHHDEKNCINSNDDDDDDDDDDENFLETVVGVGESTVVSSLPINNSSCDDNRNVLLALHRRKKTTCDKDDNRKLKPSSYTIMNSPINVAIPPPPPASPHRPHQQFHQFEDVCEFALRFGLAAYRYGSIGTNVERFVVALIQHLGYPHATCRLTQSELLLCVYDLSDEDDDQHHHPNNNNDNQDVDHTSTRHRRPQMWMVDAKQGNNMDKLSQVADLGTMILEQEKDRRLKIEAENTVGIIFDDDDDDDENTVSDQKGLPTTIDDGDVENPLEMRHVSTRSIITSDGKLSLREATRRLKQIDKADDPFGLLPTFLSWIGVGFALPPVLGSSWYDVLLGTVLAGVNFWIAHCMTTISQSRPRFSWLAEWSNLVLGFVPALIASIAKVWWTNQVNVAIVVVAAIAVPLPGYIVSLGVIELVYNRITPGFGHLLQGIVTLLWLALGASVGIEIVREIQPAVPIEDAVPLVSGWWQFLMVPILTLCLTVAFQNSYRDVGWSVLCQGFSYIMAFVGSLLQRQFFGYFLSAVSFTLFANLWAIYYNRPSTIIFAPSFVLSVSGSIGFRGLLNLNVGEKGVGLEQFLDMLIVALVILVGIIAGSSLVQPRTTL</sequence>
<feature type="transmembrane region" description="Helical" evidence="7">
    <location>
        <begin position="436"/>
        <end position="457"/>
    </location>
</feature>
<dbReference type="Pfam" id="PF12821">
    <property type="entry name" value="ThrE_2"/>
    <property type="match status" value="1"/>
</dbReference>
<dbReference type="InterPro" id="IPR024528">
    <property type="entry name" value="ThrE_2"/>
</dbReference>
<feature type="domain" description="Threonine/serine exporter-like N-terminal" evidence="8">
    <location>
        <begin position="294"/>
        <end position="459"/>
    </location>
</feature>
<dbReference type="Pfam" id="PF06738">
    <property type="entry name" value="ThrE"/>
    <property type="match status" value="1"/>
</dbReference>
<proteinExistence type="inferred from homology"/>
<feature type="region of interest" description="Disordered" evidence="6">
    <location>
        <begin position="179"/>
        <end position="202"/>
    </location>
</feature>
<dbReference type="InterPro" id="IPR051361">
    <property type="entry name" value="ThrE/Ser_Exporter"/>
</dbReference>
<dbReference type="PANTHER" id="PTHR31082">
    <property type="entry name" value="PHEROMONE-REGULATED MEMBRANE PROTEIN 10"/>
    <property type="match status" value="1"/>
</dbReference>
<evidence type="ECO:0000256" key="5">
    <source>
        <dbReference type="ARBA" id="ARBA00034125"/>
    </source>
</evidence>
<feature type="compositionally biased region" description="Acidic residues" evidence="6">
    <location>
        <begin position="251"/>
        <end position="261"/>
    </location>
</feature>
<feature type="transmembrane region" description="Helical" evidence="7">
    <location>
        <begin position="588"/>
        <end position="609"/>
    </location>
</feature>
<evidence type="ECO:0000256" key="2">
    <source>
        <dbReference type="ARBA" id="ARBA00022692"/>
    </source>
</evidence>
<comment type="subcellular location">
    <subcellularLocation>
        <location evidence="1">Membrane</location>
        <topology evidence="1">Multi-pass membrane protein</topology>
    </subcellularLocation>
</comment>
<feature type="transmembrane region" description="Helical" evidence="7">
    <location>
        <begin position="377"/>
        <end position="397"/>
    </location>
</feature>
<keyword evidence="3 7" id="KW-1133">Transmembrane helix</keyword>
<evidence type="ECO:0000256" key="7">
    <source>
        <dbReference type="SAM" id="Phobius"/>
    </source>
</evidence>
<name>A0A9K3PBC9_9STRA</name>
<feature type="compositionally biased region" description="Acidic residues" evidence="6">
    <location>
        <begin position="22"/>
        <end position="32"/>
    </location>
</feature>
<comment type="caution">
    <text evidence="10">The sequence shown here is derived from an EMBL/GenBank/DDBJ whole genome shotgun (WGS) entry which is preliminary data.</text>
</comment>
<keyword evidence="4 7" id="KW-0472">Membrane</keyword>
<gene>
    <name evidence="10" type="ORF">IV203_024278</name>
</gene>
<feature type="transmembrane region" description="Helical" evidence="7">
    <location>
        <begin position="403"/>
        <end position="429"/>
    </location>
</feature>
<dbReference type="InterPro" id="IPR010619">
    <property type="entry name" value="ThrE-like_N"/>
</dbReference>
<feature type="domain" description="Threonine/Serine exporter ThrE" evidence="9">
    <location>
        <begin position="481"/>
        <end position="606"/>
    </location>
</feature>
<feature type="transmembrane region" description="Helical" evidence="7">
    <location>
        <begin position="554"/>
        <end position="576"/>
    </location>
</feature>
<protein>
    <submittedName>
        <fullName evidence="10">Threonine/serine exporter</fullName>
    </submittedName>
</protein>
<comment type="similarity">
    <text evidence="5">Belongs to the ThrE exporter (TC 2.A.79) family.</text>
</comment>
<feature type="region of interest" description="Disordered" evidence="6">
    <location>
        <begin position="251"/>
        <end position="273"/>
    </location>
</feature>
<dbReference type="Proteomes" id="UP000693970">
    <property type="component" value="Unassembled WGS sequence"/>
</dbReference>
<evidence type="ECO:0000313" key="10">
    <source>
        <dbReference type="EMBL" id="KAG7340735.1"/>
    </source>
</evidence>
<dbReference type="AlphaFoldDB" id="A0A9K3PBC9"/>
<keyword evidence="11" id="KW-1185">Reference proteome</keyword>
<evidence type="ECO:0000256" key="6">
    <source>
        <dbReference type="SAM" id="MobiDB-lite"/>
    </source>
</evidence>
<organism evidence="10 11">
    <name type="scientific">Nitzschia inconspicua</name>
    <dbReference type="NCBI Taxonomy" id="303405"/>
    <lineage>
        <taxon>Eukaryota</taxon>
        <taxon>Sar</taxon>
        <taxon>Stramenopiles</taxon>
        <taxon>Ochrophyta</taxon>
        <taxon>Bacillariophyta</taxon>
        <taxon>Bacillariophyceae</taxon>
        <taxon>Bacillariophycidae</taxon>
        <taxon>Bacillariales</taxon>
        <taxon>Bacillariaceae</taxon>
        <taxon>Nitzschia</taxon>
    </lineage>
</organism>
<feature type="region of interest" description="Disordered" evidence="6">
    <location>
        <begin position="13"/>
        <end position="32"/>
    </location>
</feature>
<dbReference type="GO" id="GO:0016020">
    <property type="term" value="C:membrane"/>
    <property type="evidence" value="ECO:0007669"/>
    <property type="project" value="UniProtKB-SubCell"/>
</dbReference>
<dbReference type="PANTHER" id="PTHR31082:SF4">
    <property type="entry name" value="PHEROMONE-REGULATED MEMBRANE PROTEIN 10"/>
    <property type="match status" value="1"/>
</dbReference>
<dbReference type="OrthoDB" id="413008at2759"/>
<evidence type="ECO:0000259" key="9">
    <source>
        <dbReference type="Pfam" id="PF12821"/>
    </source>
</evidence>
<feature type="transmembrane region" description="Helical" evidence="7">
    <location>
        <begin position="527"/>
        <end position="547"/>
    </location>
</feature>
<evidence type="ECO:0000256" key="1">
    <source>
        <dbReference type="ARBA" id="ARBA00004141"/>
    </source>
</evidence>
<dbReference type="EMBL" id="JAGRRH010000027">
    <property type="protein sequence ID" value="KAG7340735.1"/>
    <property type="molecule type" value="Genomic_DNA"/>
</dbReference>
<feature type="transmembrane region" description="Helical" evidence="7">
    <location>
        <begin position="344"/>
        <end position="365"/>
    </location>
</feature>
<feature type="transmembrane region" description="Helical" evidence="7">
    <location>
        <begin position="503"/>
        <end position="521"/>
    </location>
</feature>
<reference evidence="10" key="1">
    <citation type="journal article" date="2021" name="Sci. Rep.">
        <title>Diploid genomic architecture of Nitzschia inconspicua, an elite biomass production diatom.</title>
        <authorList>
            <person name="Oliver A."/>
            <person name="Podell S."/>
            <person name="Pinowska A."/>
            <person name="Traller J.C."/>
            <person name="Smith S.R."/>
            <person name="McClure R."/>
            <person name="Beliaev A."/>
            <person name="Bohutskyi P."/>
            <person name="Hill E.A."/>
            <person name="Rabines A."/>
            <person name="Zheng H."/>
            <person name="Allen L.Z."/>
            <person name="Kuo A."/>
            <person name="Grigoriev I.V."/>
            <person name="Allen A.E."/>
            <person name="Hazlebeck D."/>
            <person name="Allen E.E."/>
        </authorList>
    </citation>
    <scope>NUCLEOTIDE SEQUENCE</scope>
    <source>
        <strain evidence="10">Hildebrandi</strain>
    </source>
</reference>
<evidence type="ECO:0000259" key="8">
    <source>
        <dbReference type="Pfam" id="PF06738"/>
    </source>
</evidence>
<evidence type="ECO:0000313" key="11">
    <source>
        <dbReference type="Proteomes" id="UP000693970"/>
    </source>
</evidence>
<evidence type="ECO:0000256" key="3">
    <source>
        <dbReference type="ARBA" id="ARBA00022989"/>
    </source>
</evidence>
<keyword evidence="2 7" id="KW-0812">Transmembrane</keyword>
<accession>A0A9K3PBC9</accession>
<dbReference type="GO" id="GO:0022857">
    <property type="term" value="F:transmembrane transporter activity"/>
    <property type="evidence" value="ECO:0007669"/>
    <property type="project" value="InterPro"/>
</dbReference>